<proteinExistence type="predicted"/>
<dbReference type="EMBL" id="JAWQEG010001263">
    <property type="protein sequence ID" value="KAK3881069.1"/>
    <property type="molecule type" value="Genomic_DNA"/>
</dbReference>
<keyword evidence="2" id="KW-1185">Reference proteome</keyword>
<gene>
    <name evidence="1" type="ORF">Pcinc_014466</name>
</gene>
<protein>
    <submittedName>
        <fullName evidence="1">Uncharacterized protein</fullName>
    </submittedName>
</protein>
<reference evidence="1" key="1">
    <citation type="submission" date="2023-10" db="EMBL/GenBank/DDBJ databases">
        <title>Genome assemblies of two species of porcelain crab, Petrolisthes cinctipes and Petrolisthes manimaculis (Anomura: Porcellanidae).</title>
        <authorList>
            <person name="Angst P."/>
        </authorList>
    </citation>
    <scope>NUCLEOTIDE SEQUENCE</scope>
    <source>
        <strain evidence="1">PB745_01</strain>
        <tissue evidence="1">Gill</tissue>
    </source>
</reference>
<name>A0AAE1FV02_PETCI</name>
<dbReference type="Proteomes" id="UP001286313">
    <property type="component" value="Unassembled WGS sequence"/>
</dbReference>
<dbReference type="AlphaFoldDB" id="A0AAE1FV02"/>
<comment type="caution">
    <text evidence="1">The sequence shown here is derived from an EMBL/GenBank/DDBJ whole genome shotgun (WGS) entry which is preliminary data.</text>
</comment>
<sequence>MAFMVKVEDTIIKSRVTLSGVVVWRHLIVPTSVLKESRTPIHPRPAHQSLGIREELVLLLSHPQSLTILVTKPCSE</sequence>
<accession>A0AAE1FV02</accession>
<organism evidence="1 2">
    <name type="scientific">Petrolisthes cinctipes</name>
    <name type="common">Flat porcelain crab</name>
    <dbReference type="NCBI Taxonomy" id="88211"/>
    <lineage>
        <taxon>Eukaryota</taxon>
        <taxon>Metazoa</taxon>
        <taxon>Ecdysozoa</taxon>
        <taxon>Arthropoda</taxon>
        <taxon>Crustacea</taxon>
        <taxon>Multicrustacea</taxon>
        <taxon>Malacostraca</taxon>
        <taxon>Eumalacostraca</taxon>
        <taxon>Eucarida</taxon>
        <taxon>Decapoda</taxon>
        <taxon>Pleocyemata</taxon>
        <taxon>Anomura</taxon>
        <taxon>Galatheoidea</taxon>
        <taxon>Porcellanidae</taxon>
        <taxon>Petrolisthes</taxon>
    </lineage>
</organism>
<evidence type="ECO:0000313" key="2">
    <source>
        <dbReference type="Proteomes" id="UP001286313"/>
    </source>
</evidence>
<evidence type="ECO:0000313" key="1">
    <source>
        <dbReference type="EMBL" id="KAK3881069.1"/>
    </source>
</evidence>